<dbReference type="EMBL" id="MLFU01000125">
    <property type="protein sequence ID" value="KAK1479773.1"/>
    <property type="molecule type" value="Genomic_DNA"/>
</dbReference>
<protein>
    <submittedName>
        <fullName evidence="1">Uncharacterized protein</fullName>
    </submittedName>
</protein>
<evidence type="ECO:0000313" key="2">
    <source>
        <dbReference type="Proteomes" id="UP001227543"/>
    </source>
</evidence>
<gene>
    <name evidence="1" type="ORF">CTAM01_14520</name>
</gene>
<dbReference type="Proteomes" id="UP001227543">
    <property type="component" value="Unassembled WGS sequence"/>
</dbReference>
<keyword evidence="2" id="KW-1185">Reference proteome</keyword>
<reference evidence="1 2" key="1">
    <citation type="submission" date="2016-10" db="EMBL/GenBank/DDBJ databases">
        <title>The genome sequence of Colletotrichum fioriniae PJ7.</title>
        <authorList>
            <person name="Baroncelli R."/>
        </authorList>
    </citation>
    <scope>NUCLEOTIDE SEQUENCE [LARGE SCALE GENOMIC DNA]</scope>
    <source>
        <strain evidence="1 2">Tom-12</strain>
    </source>
</reference>
<name>A0ABQ9QP02_9PEZI</name>
<evidence type="ECO:0000313" key="1">
    <source>
        <dbReference type="EMBL" id="KAK1479773.1"/>
    </source>
</evidence>
<organism evidence="1 2">
    <name type="scientific">Colletotrichum tamarilloi</name>
    <dbReference type="NCBI Taxonomy" id="1209934"/>
    <lineage>
        <taxon>Eukaryota</taxon>
        <taxon>Fungi</taxon>
        <taxon>Dikarya</taxon>
        <taxon>Ascomycota</taxon>
        <taxon>Pezizomycotina</taxon>
        <taxon>Sordariomycetes</taxon>
        <taxon>Hypocreomycetidae</taxon>
        <taxon>Glomerellales</taxon>
        <taxon>Glomerellaceae</taxon>
        <taxon>Colletotrichum</taxon>
        <taxon>Colletotrichum acutatum species complex</taxon>
    </lineage>
</organism>
<accession>A0ABQ9QP02</accession>
<proteinExistence type="predicted"/>
<sequence>MLHCFRNTYSTSLFTHRSLPQ</sequence>
<comment type="caution">
    <text evidence="1">The sequence shown here is derived from an EMBL/GenBank/DDBJ whole genome shotgun (WGS) entry which is preliminary data.</text>
</comment>